<feature type="domain" description="CBM21" evidence="1">
    <location>
        <begin position="1"/>
        <end position="113"/>
    </location>
</feature>
<dbReference type="InterPro" id="IPR050782">
    <property type="entry name" value="PP1_regulatory_subunit_3"/>
</dbReference>
<dbReference type="Pfam" id="PF03370">
    <property type="entry name" value="CBM_21"/>
    <property type="match status" value="1"/>
</dbReference>
<dbReference type="InterPro" id="IPR038175">
    <property type="entry name" value="CBM21_dom_sf"/>
</dbReference>
<dbReference type="InterPro" id="IPR005036">
    <property type="entry name" value="CBM21_dom"/>
</dbReference>
<dbReference type="AlphaFoldDB" id="A0A0D7A2L7"/>
<dbReference type="GO" id="GO:0008157">
    <property type="term" value="F:protein phosphatase 1 binding"/>
    <property type="evidence" value="ECO:0007669"/>
    <property type="project" value="TreeGrafter"/>
</dbReference>
<evidence type="ECO:0000313" key="2">
    <source>
        <dbReference type="EMBL" id="KIY45048.1"/>
    </source>
</evidence>
<dbReference type="GO" id="GO:0000164">
    <property type="term" value="C:protein phosphatase type 1 complex"/>
    <property type="evidence" value="ECO:0007669"/>
    <property type="project" value="TreeGrafter"/>
</dbReference>
<name>A0A0D7A2L7_9AGAR</name>
<dbReference type="EMBL" id="KN882062">
    <property type="protein sequence ID" value="KIY45048.1"/>
    <property type="molecule type" value="Genomic_DNA"/>
</dbReference>
<dbReference type="GO" id="GO:0005979">
    <property type="term" value="P:regulation of glycogen biosynthetic process"/>
    <property type="evidence" value="ECO:0007669"/>
    <property type="project" value="TreeGrafter"/>
</dbReference>
<dbReference type="Gene3D" id="2.60.40.2440">
    <property type="entry name" value="Carbohydrate binding type-21 domain"/>
    <property type="match status" value="1"/>
</dbReference>
<dbReference type="PANTHER" id="PTHR12307">
    <property type="entry name" value="PROTEIN PHOSPHATASE 1 REGULATORY SUBUNIT"/>
    <property type="match status" value="1"/>
</dbReference>
<organism evidence="2 3">
    <name type="scientific">Fistulina hepatica ATCC 64428</name>
    <dbReference type="NCBI Taxonomy" id="1128425"/>
    <lineage>
        <taxon>Eukaryota</taxon>
        <taxon>Fungi</taxon>
        <taxon>Dikarya</taxon>
        <taxon>Basidiomycota</taxon>
        <taxon>Agaricomycotina</taxon>
        <taxon>Agaricomycetes</taxon>
        <taxon>Agaricomycetidae</taxon>
        <taxon>Agaricales</taxon>
        <taxon>Fistulinaceae</taxon>
        <taxon>Fistulina</taxon>
    </lineage>
</organism>
<keyword evidence="3" id="KW-1185">Reference proteome</keyword>
<feature type="non-terminal residue" evidence="2">
    <location>
        <position position="114"/>
    </location>
</feature>
<feature type="non-terminal residue" evidence="2">
    <location>
        <position position="1"/>
    </location>
</feature>
<dbReference type="Proteomes" id="UP000054144">
    <property type="component" value="Unassembled WGS sequence"/>
</dbReference>
<dbReference type="GO" id="GO:2001069">
    <property type="term" value="F:glycogen binding"/>
    <property type="evidence" value="ECO:0007669"/>
    <property type="project" value="TreeGrafter"/>
</dbReference>
<accession>A0A0D7A2L7</accession>
<reference evidence="2 3" key="1">
    <citation type="journal article" date="2015" name="Fungal Genet. Biol.">
        <title>Evolution of novel wood decay mechanisms in Agaricales revealed by the genome sequences of Fistulina hepatica and Cylindrobasidium torrendii.</title>
        <authorList>
            <person name="Floudas D."/>
            <person name="Held B.W."/>
            <person name="Riley R."/>
            <person name="Nagy L.G."/>
            <person name="Koehler G."/>
            <person name="Ransdell A.S."/>
            <person name="Younus H."/>
            <person name="Chow J."/>
            <person name="Chiniquy J."/>
            <person name="Lipzen A."/>
            <person name="Tritt A."/>
            <person name="Sun H."/>
            <person name="Haridas S."/>
            <person name="LaButti K."/>
            <person name="Ohm R.A."/>
            <person name="Kues U."/>
            <person name="Blanchette R.A."/>
            <person name="Grigoriev I.V."/>
            <person name="Minto R.E."/>
            <person name="Hibbett D.S."/>
        </authorList>
    </citation>
    <scope>NUCLEOTIDE SEQUENCE [LARGE SCALE GENOMIC DNA]</scope>
    <source>
        <strain evidence="2 3">ATCC 64428</strain>
    </source>
</reference>
<proteinExistence type="predicted"/>
<protein>
    <recommendedName>
        <fullName evidence="1">CBM21 domain-containing protein</fullName>
    </recommendedName>
</protein>
<gene>
    <name evidence="2" type="ORF">FISHEDRAFT_19000</name>
</gene>
<dbReference type="PANTHER" id="PTHR12307:SF36">
    <property type="entry name" value="GLYCOGEN-BINDING SUBUNIT 76A"/>
    <property type="match status" value="1"/>
</dbReference>
<evidence type="ECO:0000259" key="1">
    <source>
        <dbReference type="PROSITE" id="PS51159"/>
    </source>
</evidence>
<evidence type="ECO:0000313" key="3">
    <source>
        <dbReference type="Proteomes" id="UP000054144"/>
    </source>
</evidence>
<dbReference type="OrthoDB" id="1881at2759"/>
<sequence length="114" mass="13364">PFLPVVHDVRLESLFLAPVPLCLQGTVLVKNHAFVKQVSIRFSLDNWNTVSDVACRYAESLPLDGCDRFIFSLCLEDYTRLLSERYLWFAVKYVCPEKGEWWDNNDGQNYRVRF</sequence>
<dbReference type="PROSITE" id="PS51159">
    <property type="entry name" value="CBM21"/>
    <property type="match status" value="1"/>
</dbReference>